<organism evidence="2 3">
    <name type="scientific">Armillaria novae-zelandiae</name>
    <dbReference type="NCBI Taxonomy" id="153914"/>
    <lineage>
        <taxon>Eukaryota</taxon>
        <taxon>Fungi</taxon>
        <taxon>Dikarya</taxon>
        <taxon>Basidiomycota</taxon>
        <taxon>Agaricomycotina</taxon>
        <taxon>Agaricomycetes</taxon>
        <taxon>Agaricomycetidae</taxon>
        <taxon>Agaricales</taxon>
        <taxon>Marasmiineae</taxon>
        <taxon>Physalacriaceae</taxon>
        <taxon>Armillaria</taxon>
    </lineage>
</organism>
<keyword evidence="1" id="KW-0812">Transmembrane</keyword>
<evidence type="ECO:0000313" key="2">
    <source>
        <dbReference type="EMBL" id="KAK0471309.1"/>
    </source>
</evidence>
<sequence>MLMCPSLRLLANRSTLALLQSTTFASISAYNSNTATSPWHGSLLLLTVGKRRTWRAGTVVLFVCRVSLQSRTNKLKRTVLSPNRWTWFLNVGRCPSHPSGHRLALVLVVISCYIGCGAGILRGGPCYRNRRVVITIDARQLSSILFLSSSVGSAYT</sequence>
<protein>
    <submittedName>
        <fullName evidence="2">Uncharacterized protein</fullName>
    </submittedName>
</protein>
<evidence type="ECO:0000313" key="3">
    <source>
        <dbReference type="Proteomes" id="UP001175227"/>
    </source>
</evidence>
<dbReference type="AlphaFoldDB" id="A0AA39NT05"/>
<dbReference type="EMBL" id="JAUEPR010000052">
    <property type="protein sequence ID" value="KAK0471309.1"/>
    <property type="molecule type" value="Genomic_DNA"/>
</dbReference>
<evidence type="ECO:0000256" key="1">
    <source>
        <dbReference type="SAM" id="Phobius"/>
    </source>
</evidence>
<reference evidence="2" key="1">
    <citation type="submission" date="2023-06" db="EMBL/GenBank/DDBJ databases">
        <authorList>
            <consortium name="Lawrence Berkeley National Laboratory"/>
            <person name="Ahrendt S."/>
            <person name="Sahu N."/>
            <person name="Indic B."/>
            <person name="Wong-Bajracharya J."/>
            <person name="Merenyi Z."/>
            <person name="Ke H.-M."/>
            <person name="Monk M."/>
            <person name="Kocsube S."/>
            <person name="Drula E."/>
            <person name="Lipzen A."/>
            <person name="Balint B."/>
            <person name="Henrissat B."/>
            <person name="Andreopoulos B."/>
            <person name="Martin F.M."/>
            <person name="Harder C.B."/>
            <person name="Rigling D."/>
            <person name="Ford K.L."/>
            <person name="Foster G.D."/>
            <person name="Pangilinan J."/>
            <person name="Papanicolaou A."/>
            <person name="Barry K."/>
            <person name="LaButti K."/>
            <person name="Viragh M."/>
            <person name="Koriabine M."/>
            <person name="Yan M."/>
            <person name="Riley R."/>
            <person name="Champramary S."/>
            <person name="Plett K.L."/>
            <person name="Tsai I.J."/>
            <person name="Slot J."/>
            <person name="Sipos G."/>
            <person name="Plett J."/>
            <person name="Nagy L.G."/>
            <person name="Grigoriev I.V."/>
        </authorList>
    </citation>
    <scope>NUCLEOTIDE SEQUENCE</scope>
    <source>
        <strain evidence="2">ICMP 16352</strain>
    </source>
</reference>
<keyword evidence="1" id="KW-0472">Membrane</keyword>
<gene>
    <name evidence="2" type="ORF">IW261DRAFT_1512509</name>
</gene>
<accession>A0AA39NT05</accession>
<feature type="transmembrane region" description="Helical" evidence="1">
    <location>
        <begin position="103"/>
        <end position="121"/>
    </location>
</feature>
<name>A0AA39NT05_9AGAR</name>
<proteinExistence type="predicted"/>
<comment type="caution">
    <text evidence="2">The sequence shown here is derived from an EMBL/GenBank/DDBJ whole genome shotgun (WGS) entry which is preliminary data.</text>
</comment>
<keyword evidence="3" id="KW-1185">Reference proteome</keyword>
<keyword evidence="1" id="KW-1133">Transmembrane helix</keyword>
<dbReference type="Proteomes" id="UP001175227">
    <property type="component" value="Unassembled WGS sequence"/>
</dbReference>